<protein>
    <recommendedName>
        <fullName evidence="2">Ribosome-binding factor A</fullName>
    </recommendedName>
</protein>
<comment type="caution">
    <text evidence="1">The sequence shown here is derived from an EMBL/GenBank/DDBJ whole genome shotgun (WGS) entry which is preliminary data.</text>
</comment>
<dbReference type="GO" id="GO:0005829">
    <property type="term" value="C:cytosol"/>
    <property type="evidence" value="ECO:0007669"/>
    <property type="project" value="TreeGrafter"/>
</dbReference>
<dbReference type="GO" id="GO:0043024">
    <property type="term" value="F:ribosomal small subunit binding"/>
    <property type="evidence" value="ECO:0007669"/>
    <property type="project" value="TreeGrafter"/>
</dbReference>
<gene>
    <name evidence="1" type="ORF">S06H3_25803</name>
</gene>
<dbReference type="NCBIfam" id="TIGR00082">
    <property type="entry name" value="rbfA"/>
    <property type="match status" value="1"/>
</dbReference>
<dbReference type="HAMAP" id="MF_00003">
    <property type="entry name" value="RbfA"/>
    <property type="match status" value="1"/>
</dbReference>
<dbReference type="AlphaFoldDB" id="X1LXT2"/>
<evidence type="ECO:0008006" key="2">
    <source>
        <dbReference type="Google" id="ProtNLM"/>
    </source>
</evidence>
<dbReference type="SUPFAM" id="SSF89919">
    <property type="entry name" value="Ribosome-binding factor A, RbfA"/>
    <property type="match status" value="1"/>
</dbReference>
<dbReference type="Gene3D" id="3.30.300.20">
    <property type="match status" value="1"/>
</dbReference>
<dbReference type="PANTHER" id="PTHR33515:SF1">
    <property type="entry name" value="RIBOSOME-BINDING FACTOR A, CHLOROPLASTIC-RELATED"/>
    <property type="match status" value="1"/>
</dbReference>
<accession>X1LXT2</accession>
<dbReference type="GO" id="GO:0006364">
    <property type="term" value="P:rRNA processing"/>
    <property type="evidence" value="ECO:0007669"/>
    <property type="project" value="InterPro"/>
</dbReference>
<name>X1LXT2_9ZZZZ</name>
<dbReference type="Pfam" id="PF02033">
    <property type="entry name" value="RBFA"/>
    <property type="match status" value="1"/>
</dbReference>
<dbReference type="InterPro" id="IPR015946">
    <property type="entry name" value="KH_dom-like_a/b"/>
</dbReference>
<organism evidence="1">
    <name type="scientific">marine sediment metagenome</name>
    <dbReference type="NCBI Taxonomy" id="412755"/>
    <lineage>
        <taxon>unclassified sequences</taxon>
        <taxon>metagenomes</taxon>
        <taxon>ecological metagenomes</taxon>
    </lineage>
</organism>
<proteinExistence type="inferred from homology"/>
<sequence length="93" mass="10337">MATRRQEKVARVVKEVVSDAIANHLNDPRIEGFVSVTRVDIAADLRNAEVYLSIFGKDEAAQNKTFAAITHAKSRIQSLLAGKWQGKFCPVLR</sequence>
<dbReference type="InterPro" id="IPR023799">
    <property type="entry name" value="RbfA_dom_sf"/>
</dbReference>
<dbReference type="InterPro" id="IPR000238">
    <property type="entry name" value="RbfA"/>
</dbReference>
<dbReference type="EMBL" id="BARV01014867">
    <property type="protein sequence ID" value="GAI24192.1"/>
    <property type="molecule type" value="Genomic_DNA"/>
</dbReference>
<dbReference type="PANTHER" id="PTHR33515">
    <property type="entry name" value="RIBOSOME-BINDING FACTOR A, CHLOROPLASTIC-RELATED"/>
    <property type="match status" value="1"/>
</dbReference>
<evidence type="ECO:0000313" key="1">
    <source>
        <dbReference type="EMBL" id="GAI24192.1"/>
    </source>
</evidence>
<reference evidence="1" key="1">
    <citation type="journal article" date="2014" name="Front. Microbiol.">
        <title>High frequency of phylogenetically diverse reductive dehalogenase-homologous genes in deep subseafloor sedimentary metagenomes.</title>
        <authorList>
            <person name="Kawai M."/>
            <person name="Futagami T."/>
            <person name="Toyoda A."/>
            <person name="Takaki Y."/>
            <person name="Nishi S."/>
            <person name="Hori S."/>
            <person name="Arai W."/>
            <person name="Tsubouchi T."/>
            <person name="Morono Y."/>
            <person name="Uchiyama I."/>
            <person name="Ito T."/>
            <person name="Fujiyama A."/>
            <person name="Inagaki F."/>
            <person name="Takami H."/>
        </authorList>
    </citation>
    <scope>NUCLEOTIDE SEQUENCE</scope>
    <source>
        <strain evidence="1">Expedition CK06-06</strain>
    </source>
</reference>